<dbReference type="EMBL" id="CP157355">
    <property type="protein sequence ID" value="XBL99274.1"/>
    <property type="molecule type" value="Genomic_DNA"/>
</dbReference>
<proteinExistence type="predicted"/>
<reference evidence="1" key="1">
    <citation type="submission" date="2024-05" db="EMBL/GenBank/DDBJ databases">
        <authorList>
            <person name="Yang L."/>
            <person name="Pan L."/>
        </authorList>
    </citation>
    <scope>NUCLEOTIDE SEQUENCE</scope>
    <source>
        <strain evidence="1">FCG-7</strain>
    </source>
</reference>
<name>A0AAU7F5I6_9NEIS</name>
<organism evidence="1">
    <name type="scientific">Chitinibacter mangrovi</name>
    <dbReference type="NCBI Taxonomy" id="3153927"/>
    <lineage>
        <taxon>Bacteria</taxon>
        <taxon>Pseudomonadati</taxon>
        <taxon>Pseudomonadota</taxon>
        <taxon>Betaproteobacteria</taxon>
        <taxon>Neisseriales</taxon>
        <taxon>Chitinibacteraceae</taxon>
        <taxon>Chitinibacter</taxon>
    </lineage>
</organism>
<accession>A0AAU7F5I6</accession>
<sequence>MPYTLYLPQTLANPQIGLTPYGEQISIFDYLDDVALQAQCLQLGQLLPCTGHRYAAQG</sequence>
<evidence type="ECO:0000313" key="1">
    <source>
        <dbReference type="EMBL" id="XBL99274.1"/>
    </source>
</evidence>
<dbReference type="AlphaFoldDB" id="A0AAU7F5I6"/>
<dbReference type="RefSeq" id="WP_348943705.1">
    <property type="nucleotide sequence ID" value="NZ_CP157355.1"/>
</dbReference>
<dbReference type="KEGG" id="cmav:ABHF33_09305"/>
<protein>
    <submittedName>
        <fullName evidence="1">Uncharacterized protein</fullName>
    </submittedName>
</protein>
<gene>
    <name evidence="1" type="ORF">ABHF33_09305</name>
</gene>